<reference evidence="13" key="1">
    <citation type="journal article" date="2023" name="PhytoFront">
        <title>Draft Genome Resources of Seven Strains of Tilletia horrida, Causal Agent of Kernel Smut of Rice.</title>
        <authorList>
            <person name="Khanal S."/>
            <person name="Antony Babu S."/>
            <person name="Zhou X.G."/>
        </authorList>
    </citation>
    <scope>NUCLEOTIDE SEQUENCE</scope>
    <source>
        <strain evidence="13">TX3</strain>
    </source>
</reference>
<organism evidence="13 14">
    <name type="scientific">Tilletia horrida</name>
    <dbReference type="NCBI Taxonomy" id="155126"/>
    <lineage>
        <taxon>Eukaryota</taxon>
        <taxon>Fungi</taxon>
        <taxon>Dikarya</taxon>
        <taxon>Basidiomycota</taxon>
        <taxon>Ustilaginomycotina</taxon>
        <taxon>Exobasidiomycetes</taxon>
        <taxon>Tilletiales</taxon>
        <taxon>Tilletiaceae</taxon>
        <taxon>Tilletia</taxon>
    </lineage>
</organism>
<feature type="compositionally biased region" description="Polar residues" evidence="11">
    <location>
        <begin position="189"/>
        <end position="199"/>
    </location>
</feature>
<evidence type="ECO:0000256" key="3">
    <source>
        <dbReference type="ARBA" id="ARBA00022478"/>
    </source>
</evidence>
<evidence type="ECO:0000256" key="6">
    <source>
        <dbReference type="ARBA" id="ARBA00022946"/>
    </source>
</evidence>
<evidence type="ECO:0000256" key="11">
    <source>
        <dbReference type="SAM" id="MobiDB-lite"/>
    </source>
</evidence>
<feature type="domain" description="DNA-directed RNA polymerase N-terminal" evidence="12">
    <location>
        <begin position="723"/>
        <end position="1042"/>
    </location>
</feature>
<keyword evidence="4 10" id="KW-0808">Transferase</keyword>
<comment type="catalytic activity">
    <reaction evidence="9 10">
        <text>RNA(n) + a ribonucleoside 5'-triphosphate = RNA(n+1) + diphosphate</text>
        <dbReference type="Rhea" id="RHEA:21248"/>
        <dbReference type="Rhea" id="RHEA-COMP:14527"/>
        <dbReference type="Rhea" id="RHEA-COMP:17342"/>
        <dbReference type="ChEBI" id="CHEBI:33019"/>
        <dbReference type="ChEBI" id="CHEBI:61557"/>
        <dbReference type="ChEBI" id="CHEBI:140395"/>
        <dbReference type="EC" id="2.7.7.6"/>
    </reaction>
</comment>
<feature type="compositionally biased region" description="Low complexity" evidence="11">
    <location>
        <begin position="435"/>
        <end position="455"/>
    </location>
</feature>
<dbReference type="GO" id="GO:0006390">
    <property type="term" value="P:mitochondrial transcription"/>
    <property type="evidence" value="ECO:0007669"/>
    <property type="project" value="TreeGrafter"/>
</dbReference>
<keyword evidence="3 10" id="KW-0240">DNA-directed RNA polymerase</keyword>
<feature type="region of interest" description="Disordered" evidence="11">
    <location>
        <begin position="1613"/>
        <end position="1636"/>
    </location>
</feature>
<dbReference type="EC" id="2.7.7.6" evidence="10"/>
<dbReference type="Gene3D" id="1.10.287.260">
    <property type="match status" value="1"/>
</dbReference>
<keyword evidence="7" id="KW-0496">Mitochondrion</keyword>
<feature type="region of interest" description="Disordered" evidence="11">
    <location>
        <begin position="435"/>
        <end position="456"/>
    </location>
</feature>
<dbReference type="Proteomes" id="UP001176521">
    <property type="component" value="Unassembled WGS sequence"/>
</dbReference>
<feature type="compositionally biased region" description="Low complexity" evidence="11">
    <location>
        <begin position="260"/>
        <end position="271"/>
    </location>
</feature>
<dbReference type="PROSITE" id="PS00489">
    <property type="entry name" value="RNA_POL_PHAGE_2"/>
    <property type="match status" value="1"/>
</dbReference>
<feature type="compositionally biased region" description="Pro residues" evidence="11">
    <location>
        <begin position="117"/>
        <end position="126"/>
    </location>
</feature>
<comment type="similarity">
    <text evidence="2 10">Belongs to the phage and mitochondrial RNA polymerase family.</text>
</comment>
<keyword evidence="6" id="KW-0809">Transit peptide</keyword>
<feature type="compositionally biased region" description="Basic and acidic residues" evidence="11">
    <location>
        <begin position="634"/>
        <end position="648"/>
    </location>
</feature>
<evidence type="ECO:0000256" key="1">
    <source>
        <dbReference type="ARBA" id="ARBA00004173"/>
    </source>
</evidence>
<name>A0AAN6GD02_9BASI</name>
<evidence type="ECO:0000256" key="8">
    <source>
        <dbReference type="ARBA" id="ARBA00023163"/>
    </source>
</evidence>
<comment type="function">
    <text evidence="10">DNA-dependent RNA polymerase catalyzes the transcription of DNA into RNA using the four ribonucleoside triphosphates as substrates.</text>
</comment>
<feature type="non-terminal residue" evidence="13">
    <location>
        <position position="1713"/>
    </location>
</feature>
<dbReference type="GO" id="GO:0003899">
    <property type="term" value="F:DNA-directed RNA polymerase activity"/>
    <property type="evidence" value="ECO:0007669"/>
    <property type="project" value="UniProtKB-EC"/>
</dbReference>
<evidence type="ECO:0000256" key="10">
    <source>
        <dbReference type="RuleBase" id="RU003805"/>
    </source>
</evidence>
<dbReference type="InterPro" id="IPR037159">
    <property type="entry name" value="RNA_POL_N_sf"/>
</dbReference>
<dbReference type="InterPro" id="IPR043502">
    <property type="entry name" value="DNA/RNA_pol_sf"/>
</dbReference>
<feature type="compositionally biased region" description="Basic and acidic residues" evidence="11">
    <location>
        <begin position="1660"/>
        <end position="1674"/>
    </location>
</feature>
<dbReference type="FunFam" id="1.10.287.280:FF:000001">
    <property type="entry name" value="DNA-directed RNA polymerase"/>
    <property type="match status" value="1"/>
</dbReference>
<feature type="region of interest" description="Disordered" evidence="11">
    <location>
        <begin position="1655"/>
        <end position="1684"/>
    </location>
</feature>
<dbReference type="PANTHER" id="PTHR10102:SF0">
    <property type="entry name" value="DNA-DIRECTED RNA POLYMERASE, MITOCHONDRIAL"/>
    <property type="match status" value="1"/>
</dbReference>
<sequence>MYRTVARAATVPAASAAASASAAAAARAGPSASLSTIATLSARAARRAGPTAAAAIIASASASATNSPRSSQRHRSTLAASTAAAAAHAPSSGPASTSRSYGNSAPSIASSGAGPDLHPPPPPPPSSSAAATASATGSSRTSSSIFALNRQRITRLPSPLPADIIDRLELFRSSSAFESFATNYEEQLKRQNMQDQDGQSAEEPALGEESAAAPATDAGSPSRRTLNQQRAQQRLDKAQAEFNSLANLTSTVSRKDPGDQSSSSSSQATSSHPLTGASTGSDPFFFTESEALFPTSRRVESLSILKACLATGMIGRAEKLFDTLRHEYHLRSLTSRSRHSNQDPSAAEIPPLLYDLMLDCYLHKAASLAQNATADPFSSFGGSVSGKLVTTPAAAAKAAATTTAIRVYVQRALALFGMMNSQRPTFAVGGPALDAPTATHASSSTSRSSVDPTPSANTLSIMMRGIVRLKQMGAYPRVVLTEATSSPKRRPAGRPRARPSGAMAEQDTGGDIENESLFANIYSRIPSGLIQTDCPALDVILASAQRHNVSLERVFQSSIFQIRMPHELQEQAPQTEVVEGAAGASAATSLAASPTPSSLPQPSVTDVIQEASATAERMGDASLAAQLRAQLEEVKGQERGTESTRESSHSQASLTSAAGSSGMTPEELQATIPIVQPVLTSAHNNPGRAPNSDGLVEPFNLTNLKENLSVVQQSRAMYSDPYDRQEWLELSSIDAARKQLEHAAAHLESLGLRSAGKLQSKPLQVFMWNWFQELQPRIKEDLQRMETQSRASLEEQDILPFIKFLPINKLALIPILEVMRVTGVVGGADGAPTARLLVLVGKAVEAECQAWMLSQNAHVFSKLKASQQQMRERGLLDPDTRKELQKAREELGGEEVMEQGLPRWTQAIRSRVGGFLVQRLLETAKVHRSKVDKEGVLWEEDQPAFYSTYQYIGGRKLGVIKLNDEISQRMETDRVADTISPRHLPMLVPPRLWETPNRGGYLTARQSLMRYKDSAEQGSYLRAASQNNGLEPIMAGLDVLGQTAWTINTDVLRVLTELWNRGESLGKLPAKEIETPTPERPDNYDTDLGSRAVYLQRVRAWALEAAALHSQRCDVNYKLEIARAFVGERFYLPHNIDFRGRAYPIPPHLHHLGSDLSRGLLLFADAKPLQATGLRWLRVHLANLYGFDKASFGDRVQFALDNEENIRKSAEDPINFRWWAQAEEPFQCLAACVELAQAMAYPEGPEAYPCRLPVHQDGTCNGLQHYAALGGDMEGAKQVNLSRGDAPADVYTGVAELVMKRVNEDAAAGSEIARVLQGKVTRKVVKQTVMTTVYGVTLIGAKDQVMRRLSDRKDVPAEKVWEASAYLARLIISSIGDLFSGAQAIQNWLHESASLIAKSIHKDRIEHAIRYERTGPQKSAPMRNRLVLEQMTSVIWQTPLGLPVVQPYRRHKKKQMATAVQTVFIHDPLVCTQVAPAKQASAFPPNFVHSLDATHMMLTALECHSAGLTFASVHDSYWTHACDIDTMSDIIRDTFVRLHSQDILARLREEFLERYKDHYLPVVRLKAADRARLEKTQVGDSFVVAGDEGDAAAAAGGSAAVEAEITLDAAEASAKGVGEDDEAGSQLAADGGDEMLDDVPAAEDVDADGDAVVDAEAEAEEARSSKGDASTEMRRGRKKDRNGAINMRARFVELSKMIRPLPAKGTFDVSETK</sequence>
<keyword evidence="14" id="KW-1185">Reference proteome</keyword>
<dbReference type="GO" id="GO:0001018">
    <property type="term" value="F:mitochondrial promoter sequence-specific DNA binding"/>
    <property type="evidence" value="ECO:0007669"/>
    <property type="project" value="TreeGrafter"/>
</dbReference>
<feature type="compositionally biased region" description="Polar residues" evidence="11">
    <location>
        <begin position="649"/>
        <end position="663"/>
    </location>
</feature>
<evidence type="ECO:0000313" key="13">
    <source>
        <dbReference type="EMBL" id="KAK0534819.1"/>
    </source>
</evidence>
<feature type="region of interest" description="Disordered" evidence="11">
    <location>
        <begin position="60"/>
        <end position="143"/>
    </location>
</feature>
<evidence type="ECO:0000256" key="2">
    <source>
        <dbReference type="ARBA" id="ARBA00009493"/>
    </source>
</evidence>
<feature type="region of interest" description="Disordered" evidence="11">
    <location>
        <begin position="189"/>
        <end position="235"/>
    </location>
</feature>
<proteinExistence type="inferred from homology"/>
<dbReference type="SUPFAM" id="SSF56672">
    <property type="entry name" value="DNA/RNA polymerases"/>
    <property type="match status" value="1"/>
</dbReference>
<dbReference type="Pfam" id="PF14700">
    <property type="entry name" value="RPOL_N"/>
    <property type="match status" value="1"/>
</dbReference>
<dbReference type="Gene3D" id="1.10.150.20">
    <property type="entry name" value="5' to 3' exonuclease, C-terminal subdomain"/>
    <property type="match status" value="1"/>
</dbReference>
<feature type="region of interest" description="Disordered" evidence="11">
    <location>
        <begin position="248"/>
        <end position="281"/>
    </location>
</feature>
<feature type="compositionally biased region" description="Basic residues" evidence="11">
    <location>
        <begin position="487"/>
        <end position="497"/>
    </location>
</feature>
<feature type="compositionally biased region" description="Polar residues" evidence="11">
    <location>
        <begin position="222"/>
        <end position="232"/>
    </location>
</feature>
<dbReference type="PANTHER" id="PTHR10102">
    <property type="entry name" value="DNA-DIRECTED RNA POLYMERASE, MITOCHONDRIAL"/>
    <property type="match status" value="1"/>
</dbReference>
<protein>
    <recommendedName>
        <fullName evidence="10">DNA-directed RNA polymerase</fullName>
        <ecNumber evidence="10">2.7.7.6</ecNumber>
    </recommendedName>
</protein>
<feature type="region of interest" description="Disordered" evidence="11">
    <location>
        <begin position="480"/>
        <end position="508"/>
    </location>
</feature>
<feature type="compositionally biased region" description="Low complexity" evidence="11">
    <location>
        <begin position="127"/>
        <end position="143"/>
    </location>
</feature>
<dbReference type="GO" id="GO:0034245">
    <property type="term" value="C:mitochondrial DNA-directed RNA polymerase complex"/>
    <property type="evidence" value="ECO:0007669"/>
    <property type="project" value="TreeGrafter"/>
</dbReference>
<dbReference type="FunFam" id="1.10.150.20:FF:000041">
    <property type="entry name" value="DNA-directed RNA polymerase"/>
    <property type="match status" value="1"/>
</dbReference>
<feature type="region of interest" description="Disordered" evidence="11">
    <location>
        <begin position="634"/>
        <end position="665"/>
    </location>
</feature>
<dbReference type="PROSITE" id="PS00900">
    <property type="entry name" value="RNA_POL_PHAGE_1"/>
    <property type="match status" value="1"/>
</dbReference>
<dbReference type="InterPro" id="IPR029262">
    <property type="entry name" value="RPOL_N"/>
</dbReference>
<dbReference type="EMBL" id="JAPDMQ010000109">
    <property type="protein sequence ID" value="KAK0534819.1"/>
    <property type="molecule type" value="Genomic_DNA"/>
</dbReference>
<feature type="compositionally biased region" description="Low complexity" evidence="11">
    <location>
        <begin position="60"/>
        <end position="70"/>
    </location>
</feature>
<dbReference type="InterPro" id="IPR046950">
    <property type="entry name" value="DNA-dir_Rpol_C_phage-type"/>
</dbReference>
<evidence type="ECO:0000256" key="5">
    <source>
        <dbReference type="ARBA" id="ARBA00022695"/>
    </source>
</evidence>
<dbReference type="Gene3D" id="1.10.1320.10">
    <property type="entry name" value="DNA-directed RNA polymerase, N-terminal domain"/>
    <property type="match status" value="1"/>
</dbReference>
<dbReference type="Pfam" id="PF00940">
    <property type="entry name" value="RNA_pol"/>
    <property type="match status" value="1"/>
</dbReference>
<dbReference type="InterPro" id="IPR002092">
    <property type="entry name" value="DNA-dir_Rpol_phage-type"/>
</dbReference>
<feature type="compositionally biased region" description="Low complexity" evidence="11">
    <location>
        <begin position="77"/>
        <end position="116"/>
    </location>
</feature>
<evidence type="ECO:0000256" key="4">
    <source>
        <dbReference type="ARBA" id="ARBA00022679"/>
    </source>
</evidence>
<feature type="compositionally biased region" description="Polar residues" evidence="11">
    <location>
        <begin position="272"/>
        <end position="281"/>
    </location>
</feature>
<keyword evidence="8 10" id="KW-0804">Transcription</keyword>
<comment type="subcellular location">
    <subcellularLocation>
        <location evidence="1">Mitochondrion</location>
    </subcellularLocation>
</comment>
<accession>A0AAN6GD02</accession>
<evidence type="ECO:0000256" key="7">
    <source>
        <dbReference type="ARBA" id="ARBA00023128"/>
    </source>
</evidence>
<evidence type="ECO:0000259" key="12">
    <source>
        <dbReference type="SMART" id="SM01311"/>
    </source>
</evidence>
<dbReference type="Gene3D" id="1.10.287.280">
    <property type="match status" value="1"/>
</dbReference>
<dbReference type="SMART" id="SM01311">
    <property type="entry name" value="RPOL_N"/>
    <property type="match status" value="1"/>
</dbReference>
<comment type="caution">
    <text evidence="13">The sequence shown here is derived from an EMBL/GenBank/DDBJ whole genome shotgun (WGS) entry which is preliminary data.</text>
</comment>
<dbReference type="InterPro" id="IPR024075">
    <property type="entry name" value="DNA-dir_RNA_pol_helix_hairp_sf"/>
</dbReference>
<evidence type="ECO:0000256" key="9">
    <source>
        <dbReference type="ARBA" id="ARBA00048552"/>
    </source>
</evidence>
<evidence type="ECO:0000313" key="14">
    <source>
        <dbReference type="Proteomes" id="UP001176521"/>
    </source>
</evidence>
<keyword evidence="5 10" id="KW-0548">Nucleotidyltransferase</keyword>
<gene>
    <name evidence="13" type="primary">RPO41</name>
    <name evidence="13" type="ORF">OC842_002532</name>
</gene>